<dbReference type="AlphaFoldDB" id="A0A175Y1Y8"/>
<evidence type="ECO:0000313" key="2">
    <source>
        <dbReference type="Proteomes" id="UP000078460"/>
    </source>
</evidence>
<sequence>MPVALLTALTLAQSAPLPATLPERFYNRPGASVATRDADLVRCLAIATQPMADIGPAVVKDRRLTPPVGTAQDVPPVTPDDPIETCMSNRGWRLYALTLREQTAWARLSTPARARLADTLTGATQPRWGRLVRPASRLRLNGGSLKH</sequence>
<organism evidence="1 2">
    <name type="scientific">Sphingomonas melonis TY</name>
    <dbReference type="NCBI Taxonomy" id="621456"/>
    <lineage>
        <taxon>Bacteria</taxon>
        <taxon>Pseudomonadati</taxon>
        <taxon>Pseudomonadota</taxon>
        <taxon>Alphaproteobacteria</taxon>
        <taxon>Sphingomonadales</taxon>
        <taxon>Sphingomonadaceae</taxon>
        <taxon>Sphingomonas</taxon>
    </lineage>
</organism>
<reference evidence="1" key="1">
    <citation type="submission" date="2016-03" db="EMBL/GenBank/DDBJ databases">
        <title>Sphingomonas melonis TY, whole genome shotgun sequencing.</title>
        <authorList>
            <person name="Wang H."/>
            <person name="Zhu P."/>
        </authorList>
    </citation>
    <scope>NUCLEOTIDE SEQUENCE [LARGE SCALE GENOMIC DNA]</scope>
    <source>
        <strain evidence="1">TY</strain>
    </source>
</reference>
<dbReference type="STRING" id="621456.BJP26_13750"/>
<dbReference type="Proteomes" id="UP000078460">
    <property type="component" value="Unassembled WGS sequence"/>
</dbReference>
<keyword evidence="2" id="KW-1185">Reference proteome</keyword>
<proteinExistence type="predicted"/>
<dbReference type="OrthoDB" id="7596680at2"/>
<name>A0A175Y1Y8_9SPHN</name>
<evidence type="ECO:0000313" key="1">
    <source>
        <dbReference type="EMBL" id="KZB94591.1"/>
    </source>
</evidence>
<accession>A0A175Y1Y8</accession>
<dbReference type="RefSeq" id="WP_062127064.1">
    <property type="nucleotide sequence ID" value="NZ_CP017578.1"/>
</dbReference>
<gene>
    <name evidence="1" type="ORF">AVM11_18290</name>
</gene>
<dbReference type="EMBL" id="LQCK02000025">
    <property type="protein sequence ID" value="KZB94591.1"/>
    <property type="molecule type" value="Genomic_DNA"/>
</dbReference>
<comment type="caution">
    <text evidence="1">The sequence shown here is derived from an EMBL/GenBank/DDBJ whole genome shotgun (WGS) entry which is preliminary data.</text>
</comment>
<protein>
    <submittedName>
        <fullName evidence="1">Uncharacterized protein</fullName>
    </submittedName>
</protein>
<dbReference type="KEGG" id="smy:BJP26_13750"/>